<dbReference type="VEuPathDB" id="VectorBase:AFUN011147"/>
<dbReference type="AlphaFoldDB" id="A0A182RXX6"/>
<name>A0A182RXX6_ANOFN</name>
<evidence type="ECO:0000313" key="2">
    <source>
        <dbReference type="EnsemblMetazoa" id="AFUN011147-PA"/>
    </source>
</evidence>
<sequence>MDVSNEEKWRVPETCKSGLGSDSEYAGVSNAEPASLDFIFEDEEDCYDDTDCVVIEDDWHEDASKDEDVRIDADNAPESNEYAKRLRIWALSHNITHTALSALLVLTQETTNISLPKCAKTFLRTPIQVDKQIATVAGG</sequence>
<feature type="compositionally biased region" description="Basic and acidic residues" evidence="1">
    <location>
        <begin position="1"/>
        <end position="13"/>
    </location>
</feature>
<organism evidence="2">
    <name type="scientific">Anopheles funestus</name>
    <name type="common">African malaria mosquito</name>
    <dbReference type="NCBI Taxonomy" id="62324"/>
    <lineage>
        <taxon>Eukaryota</taxon>
        <taxon>Metazoa</taxon>
        <taxon>Ecdysozoa</taxon>
        <taxon>Arthropoda</taxon>
        <taxon>Hexapoda</taxon>
        <taxon>Insecta</taxon>
        <taxon>Pterygota</taxon>
        <taxon>Neoptera</taxon>
        <taxon>Endopterygota</taxon>
        <taxon>Diptera</taxon>
        <taxon>Nematocera</taxon>
        <taxon>Culicoidea</taxon>
        <taxon>Culicidae</taxon>
        <taxon>Anophelinae</taxon>
        <taxon>Anopheles</taxon>
    </lineage>
</organism>
<proteinExistence type="predicted"/>
<dbReference type="STRING" id="62324.A0A182RXX6"/>
<dbReference type="EnsemblMetazoa" id="AFUN011147-RA">
    <property type="protein sequence ID" value="AFUN011147-PA"/>
    <property type="gene ID" value="AFUN011147"/>
</dbReference>
<feature type="region of interest" description="Disordered" evidence="1">
    <location>
        <begin position="1"/>
        <end position="26"/>
    </location>
</feature>
<dbReference type="VEuPathDB" id="VectorBase:AFUN2_013493"/>
<protein>
    <submittedName>
        <fullName evidence="2">Uncharacterized protein</fullName>
    </submittedName>
</protein>
<reference evidence="2" key="1">
    <citation type="submission" date="2020-05" db="UniProtKB">
        <authorList>
            <consortium name="EnsemblMetazoa"/>
        </authorList>
    </citation>
    <scope>IDENTIFICATION</scope>
    <source>
        <strain evidence="2">FUMOZ</strain>
    </source>
</reference>
<accession>A0A182RXX6</accession>
<evidence type="ECO:0000256" key="1">
    <source>
        <dbReference type="SAM" id="MobiDB-lite"/>
    </source>
</evidence>